<reference evidence="2 3" key="1">
    <citation type="submission" date="2022-08" db="EMBL/GenBank/DDBJ databases">
        <title>Aerococcaceae sp. nov isolated from spoiled eye mask.</title>
        <authorList>
            <person name="Zhou G."/>
            <person name="Xie X.-B."/>
            <person name="Shi Q.-S."/>
            <person name="Wang Y.-S."/>
            <person name="Wen X."/>
            <person name="Peng H."/>
            <person name="Yang X.-J."/>
            <person name="Tao H.-B."/>
            <person name="Huang X.-M."/>
        </authorList>
    </citation>
    <scope>NUCLEOTIDE SEQUENCE [LARGE SCALE GENOMIC DNA]</scope>
    <source>
        <strain evidence="3">DM20194951</strain>
    </source>
</reference>
<feature type="transmembrane region" description="Helical" evidence="1">
    <location>
        <begin position="20"/>
        <end position="41"/>
    </location>
</feature>
<evidence type="ECO:0000313" key="3">
    <source>
        <dbReference type="Proteomes" id="UP001315967"/>
    </source>
</evidence>
<keyword evidence="1" id="KW-1133">Transmembrane helix</keyword>
<dbReference type="EMBL" id="CP102453">
    <property type="protein sequence ID" value="UUX34774.1"/>
    <property type="molecule type" value="Genomic_DNA"/>
</dbReference>
<evidence type="ECO:0008006" key="4">
    <source>
        <dbReference type="Google" id="ProtNLM"/>
    </source>
</evidence>
<organism evidence="2 3">
    <name type="scientific">Fundicoccus culcitae</name>
    <dbReference type="NCBI Taxonomy" id="2969821"/>
    <lineage>
        <taxon>Bacteria</taxon>
        <taxon>Bacillati</taxon>
        <taxon>Bacillota</taxon>
        <taxon>Bacilli</taxon>
        <taxon>Lactobacillales</taxon>
        <taxon>Aerococcaceae</taxon>
        <taxon>Fundicoccus</taxon>
    </lineage>
</organism>
<protein>
    <recommendedName>
        <fullName evidence="4">DUF1282 domain-containing protein</fullName>
    </recommendedName>
</protein>
<feature type="transmembrane region" description="Helical" evidence="1">
    <location>
        <begin position="61"/>
        <end position="86"/>
    </location>
</feature>
<gene>
    <name evidence="2" type="ORF">NRE15_03755</name>
</gene>
<accession>A0ABY5P7Y9</accession>
<feature type="transmembrane region" description="Helical" evidence="1">
    <location>
        <begin position="98"/>
        <end position="120"/>
    </location>
</feature>
<proteinExistence type="predicted"/>
<dbReference type="RefSeq" id="WP_313794277.1">
    <property type="nucleotide sequence ID" value="NZ_CP102453.1"/>
</dbReference>
<sequence length="213" mass="23688">MIPQAFKAKLVSEKLTDRILWTLLSFLAVFTLVTVVSYYILPEGILRSRNPVQNWETSPSLLFSTLQILSYNLMSVGFILLGNLFASRKNPSEVYFPLGYSVFFVLIIINAITLGTWSFAVESPAVPLLERLLGMTMIFQRGGLWEIMGQLLILCGTAKFALVLIDGKTTQTRHWTTLQINTTEIVVVVLGLVLMLIGAFVESQSIIQVQGGV</sequence>
<keyword evidence="1" id="KW-0812">Transmembrane</keyword>
<feature type="transmembrane region" description="Helical" evidence="1">
    <location>
        <begin position="147"/>
        <end position="165"/>
    </location>
</feature>
<feature type="transmembrane region" description="Helical" evidence="1">
    <location>
        <begin position="185"/>
        <end position="207"/>
    </location>
</feature>
<evidence type="ECO:0000256" key="1">
    <source>
        <dbReference type="SAM" id="Phobius"/>
    </source>
</evidence>
<keyword evidence="1" id="KW-0472">Membrane</keyword>
<keyword evidence="3" id="KW-1185">Reference proteome</keyword>
<evidence type="ECO:0000313" key="2">
    <source>
        <dbReference type="EMBL" id="UUX34774.1"/>
    </source>
</evidence>
<dbReference type="Proteomes" id="UP001315967">
    <property type="component" value="Chromosome"/>
</dbReference>
<name>A0ABY5P7Y9_9LACT</name>